<evidence type="ECO:0000256" key="1">
    <source>
        <dbReference type="ARBA" id="ARBA00006987"/>
    </source>
</evidence>
<dbReference type="EMBL" id="JAUKVY010000015">
    <property type="protein sequence ID" value="MDO1534776.1"/>
    <property type="molecule type" value="Genomic_DNA"/>
</dbReference>
<comment type="similarity">
    <text evidence="1">Belongs to the UPF0065 (bug) family.</text>
</comment>
<organism evidence="3 4">
    <name type="scientific">Variovorax ginsengisoli</name>
    <dbReference type="NCBI Taxonomy" id="363844"/>
    <lineage>
        <taxon>Bacteria</taxon>
        <taxon>Pseudomonadati</taxon>
        <taxon>Pseudomonadota</taxon>
        <taxon>Betaproteobacteria</taxon>
        <taxon>Burkholderiales</taxon>
        <taxon>Comamonadaceae</taxon>
        <taxon>Variovorax</taxon>
    </lineage>
</organism>
<feature type="chain" id="PRO_5046352131" evidence="2">
    <location>
        <begin position="28"/>
        <end position="324"/>
    </location>
</feature>
<dbReference type="SUPFAM" id="SSF53850">
    <property type="entry name" value="Periplasmic binding protein-like II"/>
    <property type="match status" value="1"/>
</dbReference>
<keyword evidence="4" id="KW-1185">Reference proteome</keyword>
<protein>
    <submittedName>
        <fullName evidence="3">Tripartite tricarboxylate transporter substrate binding protein</fullName>
    </submittedName>
</protein>
<keyword evidence="2" id="KW-0732">Signal</keyword>
<dbReference type="Gene3D" id="3.40.190.10">
    <property type="entry name" value="Periplasmic binding protein-like II"/>
    <property type="match status" value="1"/>
</dbReference>
<dbReference type="InterPro" id="IPR042100">
    <property type="entry name" value="Bug_dom1"/>
</dbReference>
<dbReference type="PIRSF" id="PIRSF017082">
    <property type="entry name" value="YflP"/>
    <property type="match status" value="1"/>
</dbReference>
<evidence type="ECO:0000313" key="3">
    <source>
        <dbReference type="EMBL" id="MDO1534776.1"/>
    </source>
</evidence>
<sequence>MPNSARRALLACGLSLVALAGASHAQALPPTIKLVVPYPPGGSADTLARLIAQPLQEQLKATVVVDNRPGAGGRIAASQLKRSPADGSVILIAPNALTTIQSLVYEGQLDYKVMEDFIPLSRLSSFPMGLAVPATSPFKTAPQLVAAMKGSKDANYGTSGAGGLAHFAGLEFGKTTGIEWTHIAYKGGAPLVTDLIGGHLPVAIDALVDQIEQQRGGKIRVLGIFSDKRYSLAPDIPTLAEQGIRMAPVEGWFGAFLPAKTPAPVVARIDQAMAKAMANPDVKEKLNKLVLQTAYLDSADFTRLQAAELQQWAPVVRDSGFKPD</sequence>
<evidence type="ECO:0000313" key="4">
    <source>
        <dbReference type="Proteomes" id="UP001169027"/>
    </source>
</evidence>
<gene>
    <name evidence="3" type="ORF">Q2T77_21000</name>
</gene>
<dbReference type="Gene3D" id="3.40.190.150">
    <property type="entry name" value="Bordetella uptake gene, domain 1"/>
    <property type="match status" value="1"/>
</dbReference>
<dbReference type="CDD" id="cd07012">
    <property type="entry name" value="PBP2_Bug_TTT"/>
    <property type="match status" value="1"/>
</dbReference>
<evidence type="ECO:0000256" key="2">
    <source>
        <dbReference type="SAM" id="SignalP"/>
    </source>
</evidence>
<dbReference type="Proteomes" id="UP001169027">
    <property type="component" value="Unassembled WGS sequence"/>
</dbReference>
<feature type="signal peptide" evidence="2">
    <location>
        <begin position="1"/>
        <end position="27"/>
    </location>
</feature>
<comment type="caution">
    <text evidence="3">The sequence shown here is derived from an EMBL/GenBank/DDBJ whole genome shotgun (WGS) entry which is preliminary data.</text>
</comment>
<dbReference type="PANTHER" id="PTHR42928">
    <property type="entry name" value="TRICARBOXYLATE-BINDING PROTEIN"/>
    <property type="match status" value="1"/>
</dbReference>
<dbReference type="InterPro" id="IPR005064">
    <property type="entry name" value="BUG"/>
</dbReference>
<reference evidence="3" key="1">
    <citation type="submission" date="2023-06" db="EMBL/GenBank/DDBJ databases">
        <authorList>
            <person name="Jiang Y."/>
            <person name="Liu Q."/>
        </authorList>
    </citation>
    <scope>NUCLEOTIDE SEQUENCE</scope>
    <source>
        <strain evidence="3">CGMCC 1.12090</strain>
    </source>
</reference>
<dbReference type="PANTHER" id="PTHR42928:SF5">
    <property type="entry name" value="BLR1237 PROTEIN"/>
    <property type="match status" value="1"/>
</dbReference>
<name>A0ABT8S773_9BURK</name>
<proteinExistence type="inferred from homology"/>
<dbReference type="RefSeq" id="WP_301812534.1">
    <property type="nucleotide sequence ID" value="NZ_JAUJZH010000015.1"/>
</dbReference>
<accession>A0ABT8S773</accession>
<dbReference type="Pfam" id="PF03401">
    <property type="entry name" value="TctC"/>
    <property type="match status" value="1"/>
</dbReference>